<feature type="transmembrane region" description="Helical" evidence="1">
    <location>
        <begin position="260"/>
        <end position="277"/>
    </location>
</feature>
<feature type="transmembrane region" description="Helical" evidence="1">
    <location>
        <begin position="180"/>
        <end position="199"/>
    </location>
</feature>
<proteinExistence type="predicted"/>
<sequence length="283" mass="31898">MQFSLNRCVQLLKLQLVTDRKLYLYGALALFATQFSVLLYYALTFEDGLFFEKQEGFVLEGFIIFNFIMAAVCFRDLHAGSSRLRALMLPVSVAERIAVGVFTILVVLPVGYFASSFLSAGIVHQIDNQVLLNANRFYFFNGARGIDLSFLKMFLTIFIIGLAASAVFRKFAVVKAVAAFLLLFVGINAVNSLFARLLLDKLPLTESMREQRVGIIPDHVNTFNHGPFGTWYFDTRDESGQSVLYYQVKATASVEMIEMIAGYLMLFGLMYVTVLKLREQELS</sequence>
<evidence type="ECO:0000313" key="2">
    <source>
        <dbReference type="EMBL" id="WZN48133.1"/>
    </source>
</evidence>
<evidence type="ECO:0000256" key="1">
    <source>
        <dbReference type="SAM" id="Phobius"/>
    </source>
</evidence>
<feature type="transmembrane region" description="Helical" evidence="1">
    <location>
        <begin position="57"/>
        <end position="77"/>
    </location>
</feature>
<dbReference type="Proteomes" id="UP001449657">
    <property type="component" value="Chromosome"/>
</dbReference>
<dbReference type="RefSeq" id="WP_341842732.1">
    <property type="nucleotide sequence ID" value="NZ_CP149792.1"/>
</dbReference>
<feature type="transmembrane region" description="Helical" evidence="1">
    <location>
        <begin position="97"/>
        <end position="126"/>
    </location>
</feature>
<keyword evidence="1" id="KW-1133">Transmembrane helix</keyword>
<protein>
    <recommendedName>
        <fullName evidence="4">ABC transporter permease</fullName>
    </recommendedName>
</protein>
<reference evidence="2 3" key="1">
    <citation type="submission" date="2024-03" db="EMBL/GenBank/DDBJ databases">
        <title>Chitinophaga caseinilytica sp. nov., a casein hydrolysing bacterium isolated from forest soil.</title>
        <authorList>
            <person name="Lee D.S."/>
            <person name="Han D.M."/>
            <person name="Baek J.H."/>
            <person name="Choi D.G."/>
            <person name="Jeon J.H."/>
            <person name="Jeon C.O."/>
        </authorList>
    </citation>
    <scope>NUCLEOTIDE SEQUENCE [LARGE SCALE GENOMIC DNA]</scope>
    <source>
        <strain evidence="2 3">KACC 19118</strain>
    </source>
</reference>
<organism evidence="2 3">
    <name type="scientific">Chitinophaga caseinilytica</name>
    <dbReference type="NCBI Taxonomy" id="2267521"/>
    <lineage>
        <taxon>Bacteria</taxon>
        <taxon>Pseudomonadati</taxon>
        <taxon>Bacteroidota</taxon>
        <taxon>Chitinophagia</taxon>
        <taxon>Chitinophagales</taxon>
        <taxon>Chitinophagaceae</taxon>
        <taxon>Chitinophaga</taxon>
    </lineage>
</organism>
<gene>
    <name evidence="2" type="ORF">WJU22_08090</name>
</gene>
<feature type="transmembrane region" description="Helical" evidence="1">
    <location>
        <begin position="146"/>
        <end position="168"/>
    </location>
</feature>
<evidence type="ECO:0000313" key="3">
    <source>
        <dbReference type="Proteomes" id="UP001449657"/>
    </source>
</evidence>
<keyword evidence="3" id="KW-1185">Reference proteome</keyword>
<accession>A0ABZ2Z7F6</accession>
<keyword evidence="1" id="KW-0812">Transmembrane</keyword>
<dbReference type="EMBL" id="CP150096">
    <property type="protein sequence ID" value="WZN48133.1"/>
    <property type="molecule type" value="Genomic_DNA"/>
</dbReference>
<keyword evidence="1" id="KW-0472">Membrane</keyword>
<feature type="transmembrane region" description="Helical" evidence="1">
    <location>
        <begin position="22"/>
        <end position="45"/>
    </location>
</feature>
<evidence type="ECO:0008006" key="4">
    <source>
        <dbReference type="Google" id="ProtNLM"/>
    </source>
</evidence>
<name>A0ABZ2Z7F6_9BACT</name>